<keyword evidence="2" id="KW-1185">Reference proteome</keyword>
<name>A0ABY8PTJ4_9BACT</name>
<evidence type="ECO:0000313" key="1">
    <source>
        <dbReference type="EMBL" id="WGS65920.1"/>
    </source>
</evidence>
<dbReference type="RefSeq" id="WP_281000818.1">
    <property type="nucleotide sequence ID" value="NZ_CP069362.1"/>
</dbReference>
<accession>A0ABY8PTJ4</accession>
<evidence type="ECO:0000313" key="2">
    <source>
        <dbReference type="Proteomes" id="UP001232493"/>
    </source>
</evidence>
<dbReference type="EMBL" id="CP069362">
    <property type="protein sequence ID" value="WGS65920.1"/>
    <property type="molecule type" value="Genomic_DNA"/>
</dbReference>
<evidence type="ECO:0008006" key="3">
    <source>
        <dbReference type="Google" id="ProtNLM"/>
    </source>
</evidence>
<reference evidence="1 2" key="1">
    <citation type="submission" date="2021-02" db="EMBL/GenBank/DDBJ databases">
        <title>Characterization of Marinitoga sp. nov. str. BP5-C20A.</title>
        <authorList>
            <person name="Erauso G."/>
            <person name="Postec A."/>
        </authorList>
    </citation>
    <scope>NUCLEOTIDE SEQUENCE [LARGE SCALE GENOMIC DNA]</scope>
    <source>
        <strain evidence="1 2">BP5-C20A</strain>
    </source>
</reference>
<protein>
    <recommendedName>
        <fullName evidence="3">Outer membrane protein beta-barrel domain-containing protein</fullName>
    </recommendedName>
</protein>
<organism evidence="1 2">
    <name type="scientific">Marinitoga aeolica</name>
    <dbReference type="NCBI Taxonomy" id="2809031"/>
    <lineage>
        <taxon>Bacteria</taxon>
        <taxon>Thermotogati</taxon>
        <taxon>Thermotogota</taxon>
        <taxon>Thermotogae</taxon>
        <taxon>Petrotogales</taxon>
        <taxon>Petrotogaceae</taxon>
        <taxon>Marinitoga</taxon>
    </lineage>
</organism>
<dbReference type="Proteomes" id="UP001232493">
    <property type="component" value="Chromosome"/>
</dbReference>
<sequence length="191" mass="22715">MKKLILVFVMLNLIIFSFSNIIDLSVEKVYKPYLNDESKGYFDIYGRVSVFSLYTNIPLALNNFYKTDFSEIRIYPDKNLNLENIKIGVDVVNTSFKTNRLTFFPMMHMMYFRRVKRENNIENNIYIPFRVAVENEIKNLNDYKKIEIVLSSGIVFKDKYMIEVGVKDNIENIINSSFKLNWLIGFRYNIF</sequence>
<proteinExistence type="predicted"/>
<gene>
    <name evidence="1" type="ORF">JRV97_05070</name>
</gene>